<keyword evidence="1" id="KW-0812">Transmembrane</keyword>
<dbReference type="AlphaFoldDB" id="A0A4P0XGT0"/>
<keyword evidence="1" id="KW-0472">Membrane</keyword>
<dbReference type="Proteomes" id="UP000507695">
    <property type="component" value="Unassembled WGS sequence"/>
</dbReference>
<dbReference type="EMBL" id="CABDVL010000003">
    <property type="protein sequence ID" value="VTM48618.1"/>
    <property type="molecule type" value="Genomic_DNA"/>
</dbReference>
<name>A0A4P0XGT0_KLEPN</name>
<keyword evidence="1" id="KW-1133">Transmembrane helix</keyword>
<evidence type="ECO:0000256" key="1">
    <source>
        <dbReference type="SAM" id="Phobius"/>
    </source>
</evidence>
<organism evidence="2">
    <name type="scientific">Klebsiella pneumoniae</name>
    <dbReference type="NCBI Taxonomy" id="573"/>
    <lineage>
        <taxon>Bacteria</taxon>
        <taxon>Pseudomonadati</taxon>
        <taxon>Pseudomonadota</taxon>
        <taxon>Gammaproteobacteria</taxon>
        <taxon>Enterobacterales</taxon>
        <taxon>Enterobacteriaceae</taxon>
        <taxon>Klebsiella/Raoultella group</taxon>
        <taxon>Klebsiella</taxon>
        <taxon>Klebsiella pneumoniae complex</taxon>
    </lineage>
</organism>
<feature type="transmembrane region" description="Helical" evidence="1">
    <location>
        <begin position="46"/>
        <end position="67"/>
    </location>
</feature>
<reference evidence="2" key="1">
    <citation type="submission" date="2019-04" db="EMBL/GenBank/DDBJ databases">
        <authorList>
            <consortium name="Pathogen Informatics"/>
        </authorList>
    </citation>
    <scope>NUCLEOTIDE SEQUENCE</scope>
    <source>
        <strain evidence="2">NCTC9183</strain>
    </source>
</reference>
<accession>A0A4P0XGT0</accession>
<evidence type="ECO:0000313" key="2">
    <source>
        <dbReference type="EMBL" id="VTM48618.1"/>
    </source>
</evidence>
<sequence length="107" mass="10990">MAMISMAVSFSTPFALSLFNPRTLMLTSQVLFLAAGVTLSLATRQAVTLIGLGMICAGFSVGFGVAMSQALGPFTLRAASPARSSASRRCAVHRCGFGSPPSSDSAQ</sequence>
<gene>
    <name evidence="2" type="primary">mdtL_2</name>
    <name evidence="2" type="ORF">NCTC9183_00431</name>
</gene>
<proteinExistence type="predicted"/>
<protein>
    <submittedName>
        <fullName evidence="2">Transport protein</fullName>
    </submittedName>
</protein>